<protein>
    <recommendedName>
        <fullName evidence="5">TIR domain-containing protein</fullName>
    </recommendedName>
</protein>
<dbReference type="NCBIfam" id="TIGR03804">
    <property type="entry name" value="para_beta_helix"/>
    <property type="match status" value="2"/>
</dbReference>
<proteinExistence type="predicted"/>
<organism evidence="6">
    <name type="scientific">Candidatus Methanogaster sp. ANME-2c ERB4</name>
    <dbReference type="NCBI Taxonomy" id="2759911"/>
    <lineage>
        <taxon>Archaea</taxon>
        <taxon>Methanobacteriati</taxon>
        <taxon>Methanobacteriota</taxon>
        <taxon>Stenosarchaea group</taxon>
        <taxon>Methanomicrobia</taxon>
        <taxon>Methanosarcinales</taxon>
        <taxon>ANME-2 cluster</taxon>
        <taxon>Candidatus Methanogasteraceae</taxon>
        <taxon>Candidatus Methanogaster</taxon>
    </lineage>
</organism>
<dbReference type="Pfam" id="PF13676">
    <property type="entry name" value="TIR_2"/>
    <property type="match status" value="1"/>
</dbReference>
<dbReference type="InterPro" id="IPR000157">
    <property type="entry name" value="TIR_dom"/>
</dbReference>
<dbReference type="InterPro" id="IPR022441">
    <property type="entry name" value="Para_beta_helix_rpt-2"/>
</dbReference>
<dbReference type="Gene3D" id="3.40.50.10140">
    <property type="entry name" value="Toll/interleukin-1 receptor homology (TIR) domain"/>
    <property type="match status" value="1"/>
</dbReference>
<evidence type="ECO:0000256" key="3">
    <source>
        <dbReference type="ARBA" id="ARBA00022786"/>
    </source>
</evidence>
<evidence type="ECO:0000313" key="6">
    <source>
        <dbReference type="EMBL" id="QNO48901.1"/>
    </source>
</evidence>
<dbReference type="InterPro" id="IPR035897">
    <property type="entry name" value="Toll_tir_struct_dom_sf"/>
</dbReference>
<dbReference type="EMBL" id="MT631366">
    <property type="protein sequence ID" value="QNO48901.1"/>
    <property type="molecule type" value="Genomic_DNA"/>
</dbReference>
<dbReference type="SUPFAM" id="SSF51126">
    <property type="entry name" value="Pectin lyase-like"/>
    <property type="match status" value="1"/>
</dbReference>
<dbReference type="PROSITE" id="PS50104">
    <property type="entry name" value="TIR"/>
    <property type="match status" value="1"/>
</dbReference>
<feature type="region of interest" description="Disordered" evidence="4">
    <location>
        <begin position="502"/>
        <end position="521"/>
    </location>
</feature>
<dbReference type="InterPro" id="IPR012334">
    <property type="entry name" value="Pectin_lyas_fold"/>
</dbReference>
<dbReference type="AlphaFoldDB" id="A0A7G9YLL7"/>
<dbReference type="InterPro" id="IPR039448">
    <property type="entry name" value="Beta_helix"/>
</dbReference>
<dbReference type="SMART" id="SM00710">
    <property type="entry name" value="PbH1"/>
    <property type="match status" value="8"/>
</dbReference>
<dbReference type="InterPro" id="IPR006626">
    <property type="entry name" value="PbH1"/>
</dbReference>
<dbReference type="Pfam" id="PF13229">
    <property type="entry name" value="Beta_helix"/>
    <property type="match status" value="2"/>
</dbReference>
<dbReference type="InterPro" id="IPR011050">
    <property type="entry name" value="Pectin_lyase_fold/virulence"/>
</dbReference>
<comment type="pathway">
    <text evidence="1">Protein modification; protein ubiquitination.</text>
</comment>
<evidence type="ECO:0000256" key="4">
    <source>
        <dbReference type="SAM" id="MobiDB-lite"/>
    </source>
</evidence>
<feature type="domain" description="TIR" evidence="5">
    <location>
        <begin position="1"/>
        <end position="136"/>
    </location>
</feature>
<dbReference type="SUPFAM" id="SSF52200">
    <property type="entry name" value="Toll/Interleukin receptor TIR domain"/>
    <property type="match status" value="1"/>
</dbReference>
<evidence type="ECO:0000259" key="5">
    <source>
        <dbReference type="PROSITE" id="PS50104"/>
    </source>
</evidence>
<sequence length="521" mass="58030">MSYAHEDDKYGHVTRFYERLSHEVGVYIGEKFSIFRDREEILLGQSWKERIEESLDEVTFLIPIITPLFFGSPACCDELQRFLDREKKLGRNDLVLPIYYVDCPLLNDEEKRAGDELAQAIADHQYADWRELRFEPFTSPQVGRTLARLAVQIRDALDRVQASEKKEAPEPDAGVTRRLSEDVSVPLPPDIESMIESTEHIPRPTAKTEPPIRVVDPMHHGDHTTITEAIEAANPGDRILVRPGLYREGVVIEKPLEIIGDGDPGEVVVEAKGKDALLFKTTMGRVTNITLRQMSGGYWFGVDIAQGRLELEECDITSHGLACIAIHGGADPRLRRNRIHDGKQEGVYVWENGRGVLEDNDIFGNAGVGVLISDGSNPTLRRNRIHDCEDGGVFVYNNGQGILEDNDILSCVAISTGGNPTLRRNRIHDCEEDGVLIQEDGRGVLEDNDIFGNACAGVMIAHDSTPTLRRNRINKNGDVAVWAYAGGGGTIENNDLRDNAKGAWDIAPDSEPNLRRARNKE</sequence>
<dbReference type="GO" id="GO:0007165">
    <property type="term" value="P:signal transduction"/>
    <property type="evidence" value="ECO:0007669"/>
    <property type="project" value="InterPro"/>
</dbReference>
<name>A0A7G9YLL7_9EURY</name>
<evidence type="ECO:0000256" key="1">
    <source>
        <dbReference type="ARBA" id="ARBA00004906"/>
    </source>
</evidence>
<dbReference type="Gene3D" id="2.160.20.10">
    <property type="entry name" value="Single-stranded right-handed beta-helix, Pectin lyase-like"/>
    <property type="match status" value="2"/>
</dbReference>
<gene>
    <name evidence="6" type="ORF">MOGPJHGO_00003</name>
</gene>
<accession>A0A7G9YLL7</accession>
<dbReference type="PANTHER" id="PTHR22990">
    <property type="entry name" value="F-BOX ONLY PROTEIN"/>
    <property type="match status" value="1"/>
</dbReference>
<evidence type="ECO:0000256" key="2">
    <source>
        <dbReference type="ARBA" id="ARBA00022737"/>
    </source>
</evidence>
<dbReference type="PANTHER" id="PTHR22990:SF20">
    <property type="entry name" value="F-BOX ONLY PROTEIN 11"/>
    <property type="match status" value="1"/>
</dbReference>
<keyword evidence="2" id="KW-0677">Repeat</keyword>
<keyword evidence="3" id="KW-0833">Ubl conjugation pathway</keyword>
<reference evidence="6" key="1">
    <citation type="submission" date="2020-06" db="EMBL/GenBank/DDBJ databases">
        <title>Unique genomic features of the anaerobic methanotrophic archaea.</title>
        <authorList>
            <person name="Chadwick G.L."/>
            <person name="Skennerton C.T."/>
            <person name="Laso-Perez R."/>
            <person name="Leu A.O."/>
            <person name="Speth D.R."/>
            <person name="Yu H."/>
            <person name="Morgan-Lang C."/>
            <person name="Hatzenpichler R."/>
            <person name="Goudeau D."/>
            <person name="Malmstrom R."/>
            <person name="Brazelton W.J."/>
            <person name="Woyke T."/>
            <person name="Hallam S.J."/>
            <person name="Tyson G.W."/>
            <person name="Wegener G."/>
            <person name="Boetius A."/>
            <person name="Orphan V."/>
        </authorList>
    </citation>
    <scope>NUCLEOTIDE SEQUENCE</scope>
</reference>
<dbReference type="InterPro" id="IPR051550">
    <property type="entry name" value="SCF-Subunits/Alg-Epimerases"/>
</dbReference>